<dbReference type="PROSITE" id="PS00154">
    <property type="entry name" value="ATPASE_E1_E2"/>
    <property type="match status" value="1"/>
</dbReference>
<dbReference type="InterPro" id="IPR001757">
    <property type="entry name" value="P_typ_ATPase"/>
</dbReference>
<proteinExistence type="inferred from homology"/>
<feature type="domain" description="Cation-transporting P-type ATPase N-terminal" evidence="13">
    <location>
        <begin position="133"/>
        <end position="206"/>
    </location>
</feature>
<dbReference type="Pfam" id="PF13246">
    <property type="entry name" value="Cation_ATPase"/>
    <property type="match status" value="1"/>
</dbReference>
<dbReference type="InterPro" id="IPR036412">
    <property type="entry name" value="HAD-like_sf"/>
</dbReference>
<evidence type="ECO:0000256" key="6">
    <source>
        <dbReference type="ARBA" id="ARBA00022840"/>
    </source>
</evidence>
<name>A0A832A6G3_9BACT</name>
<evidence type="ECO:0000256" key="4">
    <source>
        <dbReference type="ARBA" id="ARBA00022692"/>
    </source>
</evidence>
<dbReference type="AlphaFoldDB" id="A0A832A6G3"/>
<dbReference type="GO" id="GO:1902600">
    <property type="term" value="P:proton transmembrane transport"/>
    <property type="evidence" value="ECO:0007669"/>
    <property type="project" value="TreeGrafter"/>
</dbReference>
<dbReference type="InterPro" id="IPR023298">
    <property type="entry name" value="ATPase_P-typ_TM_dom_sf"/>
</dbReference>
<keyword evidence="4 12" id="KW-0812">Transmembrane</keyword>
<feature type="transmembrane region" description="Helical" evidence="12">
    <location>
        <begin position="375"/>
        <end position="398"/>
    </location>
</feature>
<dbReference type="Pfam" id="PF00690">
    <property type="entry name" value="Cation_ATPase_N"/>
    <property type="match status" value="1"/>
</dbReference>
<comment type="similarity">
    <text evidence="2">Belongs to the cation transport ATPase (P-type) (TC 3.A.3) family. Type IIA subfamily.</text>
</comment>
<evidence type="ECO:0000313" key="14">
    <source>
        <dbReference type="EMBL" id="HFK97115.1"/>
    </source>
</evidence>
<dbReference type="GO" id="GO:0016887">
    <property type="term" value="F:ATP hydrolysis activity"/>
    <property type="evidence" value="ECO:0007669"/>
    <property type="project" value="InterPro"/>
</dbReference>
<dbReference type="PRINTS" id="PR00121">
    <property type="entry name" value="NAKATPASE"/>
</dbReference>
<dbReference type="InterPro" id="IPR059000">
    <property type="entry name" value="ATPase_P-type_domA"/>
</dbReference>
<keyword evidence="10 12" id="KW-0472">Membrane</keyword>
<evidence type="ECO:0000256" key="5">
    <source>
        <dbReference type="ARBA" id="ARBA00022741"/>
    </source>
</evidence>
<dbReference type="InterPro" id="IPR004014">
    <property type="entry name" value="ATPase_P-typ_cation-transptr_N"/>
</dbReference>
<evidence type="ECO:0000256" key="8">
    <source>
        <dbReference type="ARBA" id="ARBA00022967"/>
    </source>
</evidence>
<dbReference type="SFLD" id="SFLDG00002">
    <property type="entry name" value="C1.7:_P-type_atpase_like"/>
    <property type="match status" value="1"/>
</dbReference>
<evidence type="ECO:0000256" key="1">
    <source>
        <dbReference type="ARBA" id="ARBA00004127"/>
    </source>
</evidence>
<dbReference type="InterPro" id="IPR044492">
    <property type="entry name" value="P_typ_ATPase_HD_dom"/>
</dbReference>
<keyword evidence="5" id="KW-0547">Nucleotide-binding</keyword>
<dbReference type="GO" id="GO:0012505">
    <property type="term" value="C:endomembrane system"/>
    <property type="evidence" value="ECO:0007669"/>
    <property type="project" value="UniProtKB-SubCell"/>
</dbReference>
<dbReference type="Pfam" id="PF00122">
    <property type="entry name" value="E1-E2_ATPase"/>
    <property type="match status" value="1"/>
</dbReference>
<dbReference type="Pfam" id="PF19991">
    <property type="entry name" value="HMA_2"/>
    <property type="match status" value="1"/>
</dbReference>
<dbReference type="PRINTS" id="PR00119">
    <property type="entry name" value="CATATPASE"/>
</dbReference>
<evidence type="ECO:0000256" key="11">
    <source>
        <dbReference type="SAM" id="MobiDB-lite"/>
    </source>
</evidence>
<dbReference type="Gene3D" id="3.40.1110.10">
    <property type="entry name" value="Calcium-transporting ATPase, cytoplasmic domain N"/>
    <property type="match status" value="1"/>
</dbReference>
<dbReference type="GO" id="GO:0036376">
    <property type="term" value="P:sodium ion export across plasma membrane"/>
    <property type="evidence" value="ECO:0007669"/>
    <property type="project" value="TreeGrafter"/>
</dbReference>
<reference evidence="14" key="1">
    <citation type="journal article" date="2020" name="mSystems">
        <title>Genome- and Community-Level Interaction Insights into Carbon Utilization and Element Cycling Functions of Hydrothermarchaeota in Hydrothermal Sediment.</title>
        <authorList>
            <person name="Zhou Z."/>
            <person name="Liu Y."/>
            <person name="Xu W."/>
            <person name="Pan J."/>
            <person name="Luo Z.H."/>
            <person name="Li M."/>
        </authorList>
    </citation>
    <scope>NUCLEOTIDE SEQUENCE [LARGE SCALE GENOMIC DNA]</scope>
    <source>
        <strain evidence="14">SpSt-456</strain>
    </source>
</reference>
<dbReference type="PANTHER" id="PTHR43294:SF20">
    <property type="entry name" value="P-TYPE ATPASE"/>
    <property type="match status" value="1"/>
</dbReference>
<dbReference type="EMBL" id="DSTK01000021">
    <property type="protein sequence ID" value="HFK97115.1"/>
    <property type="molecule type" value="Genomic_DNA"/>
</dbReference>
<organism evidence="14">
    <name type="scientific">Desulfacinum infernum</name>
    <dbReference type="NCBI Taxonomy" id="35837"/>
    <lineage>
        <taxon>Bacteria</taxon>
        <taxon>Pseudomonadati</taxon>
        <taxon>Thermodesulfobacteriota</taxon>
        <taxon>Syntrophobacteria</taxon>
        <taxon>Syntrophobacterales</taxon>
        <taxon>Syntrophobacteraceae</taxon>
        <taxon>Desulfacinum</taxon>
    </lineage>
</organism>
<evidence type="ECO:0000256" key="7">
    <source>
        <dbReference type="ARBA" id="ARBA00022842"/>
    </source>
</evidence>
<dbReference type="SFLD" id="SFLDS00003">
    <property type="entry name" value="Haloacid_Dehalogenase"/>
    <property type="match status" value="1"/>
</dbReference>
<dbReference type="SFLD" id="SFLDF00027">
    <property type="entry name" value="p-type_atpase"/>
    <property type="match status" value="1"/>
</dbReference>
<comment type="caution">
    <text evidence="14">The sequence shown here is derived from an EMBL/GenBank/DDBJ whole genome shotgun (WGS) entry which is preliminary data.</text>
</comment>
<dbReference type="GO" id="GO:0030007">
    <property type="term" value="P:intracellular potassium ion homeostasis"/>
    <property type="evidence" value="ECO:0007669"/>
    <property type="project" value="TreeGrafter"/>
</dbReference>
<dbReference type="GO" id="GO:1990573">
    <property type="term" value="P:potassium ion import across plasma membrane"/>
    <property type="evidence" value="ECO:0007669"/>
    <property type="project" value="TreeGrafter"/>
</dbReference>
<keyword evidence="6" id="KW-0067">ATP-binding</keyword>
<dbReference type="SUPFAM" id="SSF56784">
    <property type="entry name" value="HAD-like"/>
    <property type="match status" value="1"/>
</dbReference>
<dbReference type="NCBIfam" id="TIGR01494">
    <property type="entry name" value="ATPase_P-type"/>
    <property type="match status" value="2"/>
</dbReference>
<dbReference type="Gene3D" id="3.40.50.1000">
    <property type="entry name" value="HAD superfamily/HAD-like"/>
    <property type="match status" value="1"/>
</dbReference>
<feature type="region of interest" description="Disordered" evidence="11">
    <location>
        <begin position="84"/>
        <end position="109"/>
    </location>
</feature>
<dbReference type="InterPro" id="IPR023214">
    <property type="entry name" value="HAD_sf"/>
</dbReference>
<protein>
    <submittedName>
        <fullName evidence="14">Cation-transporting P-type ATPase</fullName>
    </submittedName>
</protein>
<dbReference type="SUPFAM" id="SSF81660">
    <property type="entry name" value="Metal cation-transporting ATPase, ATP-binding domain N"/>
    <property type="match status" value="1"/>
</dbReference>
<dbReference type="Gene3D" id="2.70.150.10">
    <property type="entry name" value="Calcium-transporting ATPase, cytoplasmic transduction domain A"/>
    <property type="match status" value="1"/>
</dbReference>
<accession>A0A832A6G3</accession>
<evidence type="ECO:0000256" key="12">
    <source>
        <dbReference type="SAM" id="Phobius"/>
    </source>
</evidence>
<comment type="subcellular location">
    <subcellularLocation>
        <location evidence="1">Endomembrane system</location>
        <topology evidence="1">Multi-pass membrane protein</topology>
    </subcellularLocation>
</comment>
<evidence type="ECO:0000256" key="2">
    <source>
        <dbReference type="ARBA" id="ARBA00005675"/>
    </source>
</evidence>
<sequence>MIRVVHGRVPGRVRLRLSVLKRHSVLAEYLTANLQGRPGVRSIRVGTITGSVLVEYGSPLARHQDVLQLVQGVVEAFFESSRKTGPAESPVALSVPDRERGKTSSPIASANGRHTQSIACLDRLALKETEDEAWHNWTAHACLSRLHSAWNGISDEEARRRLTLHGPNELPDGPPVSQWRLFAKQFVSLPVALLGAVSVVSLITGGVFDALIISGVVVANAFIGYITEKASDEAISALRQLQEPEARVVRSAHEKMVPARDVVPGDVIVLRAGSSVPADARLLEVDQLFVDESSLSGESFPVAKTADVLLDATVPIHDRSNMVYRGTVVTGGSGLAVVTATGPRTQIGQLQHMLQNTESPKAPIELQLADLGNRLVLLCLAICAVCFGIGLARGYGLLAMARLSLALGAAAVPEGLPSAATTTFALAVRRMRQRGVLIRDLTAVEAVGAIQVLCVDKTGTLTENRMTVQEMVADGMRFTVHHNAVRLNGDVVDPLRHENLKKIFQIACLCNEIRLLEAPEDGGAIILEGSPTETALVRLAEDNGVVFRELREKFPIHSLCLRSEARAYMASVHSDGESDPWLAVKGSPEAVLDSCTRELRGGAIVPLTAERRRQILLENADLSAKGLRVLGFAYGTVNGCGPEVPGDWIWCGLVGMADPIKPGAKEMIAALRRAGVQVVMLTGDQELTASSVAKTLDLSDGRPLRIFDASRFSGSVVEDLNGNGSDIHVFSRVSPSLKLEVVQMLRRSGKVVGMTGDGINDAPALKAADVGVCMGQKGTTVAQSVANVVLENDDLILLVEVLEEGRTIHDNIKKSVRFFLSSNMSEIALMTAALVLGLPTPLNAMELLWINLISDIFPGIALSMEPPDKDVLSRPPRKAHAPLFSRSDFARMFRESGVLAAGSLLGSFYGLMRGGMAQASTMAFHTLSLSQLLHALVCRHADGASSKQPLSANPYLLTAVAGSCAAQVLAGVLPGLRSFLGLSPMGLVDWLVTGLCATAATVINDKAKTAQRRPLRLPAARSVGMGALELEGVEKKAGPGHRGPWLDERNQTVLWHASTSDP</sequence>
<dbReference type="InterPro" id="IPR023299">
    <property type="entry name" value="ATPase_P-typ_cyto_dom_N"/>
</dbReference>
<dbReference type="SUPFAM" id="SSF81653">
    <property type="entry name" value="Calcium ATPase, transduction domain A"/>
    <property type="match status" value="1"/>
</dbReference>
<dbReference type="PANTHER" id="PTHR43294">
    <property type="entry name" value="SODIUM/POTASSIUM-TRANSPORTING ATPASE SUBUNIT ALPHA"/>
    <property type="match status" value="1"/>
</dbReference>
<dbReference type="InterPro" id="IPR018303">
    <property type="entry name" value="ATPase_P-typ_P_site"/>
</dbReference>
<keyword evidence="7" id="KW-0460">Magnesium</keyword>
<dbReference type="GO" id="GO:0006883">
    <property type="term" value="P:intracellular sodium ion homeostasis"/>
    <property type="evidence" value="ECO:0007669"/>
    <property type="project" value="TreeGrafter"/>
</dbReference>
<evidence type="ECO:0000256" key="9">
    <source>
        <dbReference type="ARBA" id="ARBA00022989"/>
    </source>
</evidence>
<dbReference type="GO" id="GO:0005886">
    <property type="term" value="C:plasma membrane"/>
    <property type="evidence" value="ECO:0007669"/>
    <property type="project" value="TreeGrafter"/>
</dbReference>
<keyword evidence="3" id="KW-0597">Phosphoprotein</keyword>
<dbReference type="Gene3D" id="1.20.1110.10">
    <property type="entry name" value="Calcium-transporting ATPase, transmembrane domain"/>
    <property type="match status" value="1"/>
</dbReference>
<dbReference type="SMART" id="SM00831">
    <property type="entry name" value="Cation_ATPase_N"/>
    <property type="match status" value="1"/>
</dbReference>
<gene>
    <name evidence="14" type="ORF">ENS06_07290</name>
</gene>
<dbReference type="GO" id="GO:0005391">
    <property type="term" value="F:P-type sodium:potassium-exchanging transporter activity"/>
    <property type="evidence" value="ECO:0007669"/>
    <property type="project" value="TreeGrafter"/>
</dbReference>
<dbReference type="GO" id="GO:0005524">
    <property type="term" value="F:ATP binding"/>
    <property type="evidence" value="ECO:0007669"/>
    <property type="project" value="UniProtKB-KW"/>
</dbReference>
<dbReference type="FunFam" id="2.70.150.10:FF:000160">
    <property type="entry name" value="Sarcoplasmic/endoplasmic reticulum calcium ATPase 1"/>
    <property type="match status" value="1"/>
</dbReference>
<keyword evidence="9 12" id="KW-1133">Transmembrane helix</keyword>
<dbReference type="InterPro" id="IPR050510">
    <property type="entry name" value="Cation_transp_ATPase_P-type"/>
</dbReference>
<dbReference type="SUPFAM" id="SSF81665">
    <property type="entry name" value="Calcium ATPase, transmembrane domain M"/>
    <property type="match status" value="1"/>
</dbReference>
<dbReference type="InterPro" id="IPR006068">
    <property type="entry name" value="ATPase_P-typ_cation-transptr_C"/>
</dbReference>
<dbReference type="Pfam" id="PF00689">
    <property type="entry name" value="Cation_ATPase_C"/>
    <property type="match status" value="1"/>
</dbReference>
<evidence type="ECO:0000256" key="10">
    <source>
        <dbReference type="ARBA" id="ARBA00023136"/>
    </source>
</evidence>
<evidence type="ECO:0000256" key="3">
    <source>
        <dbReference type="ARBA" id="ARBA00022553"/>
    </source>
</evidence>
<evidence type="ECO:0000259" key="13">
    <source>
        <dbReference type="SMART" id="SM00831"/>
    </source>
</evidence>
<dbReference type="InterPro" id="IPR008250">
    <property type="entry name" value="ATPase_P-typ_transduc_dom_A_sf"/>
</dbReference>
<keyword evidence="8" id="KW-1278">Translocase</keyword>